<dbReference type="SUPFAM" id="SSF53098">
    <property type="entry name" value="Ribonuclease H-like"/>
    <property type="match status" value="1"/>
</dbReference>
<evidence type="ECO:0000313" key="2">
    <source>
        <dbReference type="EMBL" id="SKA01363.1"/>
    </source>
</evidence>
<dbReference type="AlphaFoldDB" id="A0A1T4QC42"/>
<keyword evidence="3" id="KW-1185">Reference proteome</keyword>
<dbReference type="Proteomes" id="UP000190092">
    <property type="component" value="Unassembled WGS sequence"/>
</dbReference>
<protein>
    <recommendedName>
        <fullName evidence="1">Predicted 3'-5' exonuclease PolB-like domain-containing protein</fullName>
    </recommendedName>
</protein>
<dbReference type="EMBL" id="FUWJ01000003">
    <property type="protein sequence ID" value="SKA01363.1"/>
    <property type="molecule type" value="Genomic_DNA"/>
</dbReference>
<gene>
    <name evidence="2" type="ORF">SAMN02745126_03134</name>
</gene>
<evidence type="ECO:0000313" key="3">
    <source>
        <dbReference type="Proteomes" id="UP000190092"/>
    </source>
</evidence>
<organism evidence="2 3">
    <name type="scientific">Enhydrobacter aerosaccus</name>
    <dbReference type="NCBI Taxonomy" id="225324"/>
    <lineage>
        <taxon>Bacteria</taxon>
        <taxon>Pseudomonadati</taxon>
        <taxon>Pseudomonadota</taxon>
        <taxon>Alphaproteobacteria</taxon>
        <taxon>Hyphomicrobiales</taxon>
        <taxon>Enhydrobacter</taxon>
    </lineage>
</organism>
<evidence type="ECO:0000259" key="1">
    <source>
        <dbReference type="Pfam" id="PF10108"/>
    </source>
</evidence>
<dbReference type="InterPro" id="IPR012337">
    <property type="entry name" value="RNaseH-like_sf"/>
</dbReference>
<accession>A0A1T4QC42</accession>
<dbReference type="Pfam" id="PF10108">
    <property type="entry name" value="DNA_pol_B_exo2"/>
    <property type="match status" value="1"/>
</dbReference>
<dbReference type="InterPro" id="IPR019288">
    <property type="entry name" value="3'-5'_exonuclease_PolB-like"/>
</dbReference>
<proteinExistence type="predicted"/>
<dbReference type="STRING" id="225324.SAMN02745126_03134"/>
<dbReference type="Gene3D" id="3.30.420.10">
    <property type="entry name" value="Ribonuclease H-like superfamily/Ribonuclease H"/>
    <property type="match status" value="1"/>
</dbReference>
<dbReference type="RefSeq" id="WP_085934841.1">
    <property type="nucleotide sequence ID" value="NZ_FUWJ01000003.1"/>
</dbReference>
<sequence>MSDDIVLVFDLETVPDVEAFAAAEGLENHPVWSVRRQMGEKVARQVFQRIVCIGSLRAGRDQAGVWRPQAIDSPSLGQMPEPQLIQQFVDQLAQHRPLLVSFNGHTFDLPVLRYRAMMHRISAPGLAARAYFDRSGSDMVDLCDLLSAQERHARVSLQELARVLDLPGKPPGIDGAHVETMMQEGRVAEVASYCRSDVVNTYRAWLRYELFCGRLERKSFETSEKALADFLAPQS</sequence>
<dbReference type="InterPro" id="IPR036397">
    <property type="entry name" value="RNaseH_sf"/>
</dbReference>
<dbReference type="OrthoDB" id="13288at2"/>
<reference evidence="3" key="1">
    <citation type="submission" date="2017-02" db="EMBL/GenBank/DDBJ databases">
        <authorList>
            <person name="Varghese N."/>
            <person name="Submissions S."/>
        </authorList>
    </citation>
    <scope>NUCLEOTIDE SEQUENCE [LARGE SCALE GENOMIC DNA]</scope>
    <source>
        <strain evidence="3">ATCC 27094</strain>
    </source>
</reference>
<feature type="domain" description="Predicted 3'-5' exonuclease PolB-like" evidence="1">
    <location>
        <begin position="44"/>
        <end position="231"/>
    </location>
</feature>
<dbReference type="GO" id="GO:0003676">
    <property type="term" value="F:nucleic acid binding"/>
    <property type="evidence" value="ECO:0007669"/>
    <property type="project" value="InterPro"/>
</dbReference>
<name>A0A1T4QC42_9HYPH</name>